<dbReference type="GO" id="GO:0016020">
    <property type="term" value="C:membrane"/>
    <property type="evidence" value="ECO:0007669"/>
    <property type="project" value="InterPro"/>
</dbReference>
<reference evidence="3" key="1">
    <citation type="submission" date="2006-04" db="EMBL/GenBank/DDBJ databases">
        <title>Complete sequence of chromosome of Deinococcus geothermalis DSM 11300.</title>
        <authorList>
            <consortium name="US DOE Joint Genome Institute"/>
            <person name="Copeland A."/>
            <person name="Lucas S."/>
            <person name="Lapidus A."/>
            <person name="Barry K."/>
            <person name="Detter J.C."/>
            <person name="Glavina del Rio T."/>
            <person name="Hammon N."/>
            <person name="Israni S."/>
            <person name="Dalin E."/>
            <person name="Tice H."/>
            <person name="Pitluck S."/>
            <person name="Brettin T."/>
            <person name="Bruce D."/>
            <person name="Han C."/>
            <person name="Tapia R."/>
            <person name="Saunders E."/>
            <person name="Gilna P."/>
            <person name="Schmutz J."/>
            <person name="Larimer F."/>
            <person name="Land M."/>
            <person name="Hauser L."/>
            <person name="Kyrpides N."/>
            <person name="Kim E."/>
            <person name="Daly M.J."/>
            <person name="Fredrickson J.K."/>
            <person name="Makarova K.S."/>
            <person name="Gaidamakova E.K."/>
            <person name="Zhai M."/>
            <person name="Richardson P."/>
        </authorList>
    </citation>
    <scope>NUCLEOTIDE SEQUENCE</scope>
    <source>
        <strain evidence="3">DSM 11300</strain>
    </source>
</reference>
<dbReference type="GO" id="GO:0006508">
    <property type="term" value="P:proteolysis"/>
    <property type="evidence" value="ECO:0007669"/>
    <property type="project" value="InterPro"/>
</dbReference>
<dbReference type="AlphaFoldDB" id="Q1IY99"/>
<dbReference type="RefSeq" id="WP_011530619.1">
    <property type="nucleotide sequence ID" value="NC_008025.1"/>
</dbReference>
<dbReference type="Pfam" id="PF13529">
    <property type="entry name" value="Peptidase_C39_2"/>
    <property type="match status" value="1"/>
</dbReference>
<dbReference type="Gene3D" id="3.90.70.10">
    <property type="entry name" value="Cysteine proteinases"/>
    <property type="match status" value="1"/>
</dbReference>
<dbReference type="eggNOG" id="COG3271">
    <property type="taxonomic scope" value="Bacteria"/>
</dbReference>
<keyword evidence="4" id="KW-1185">Reference proteome</keyword>
<accession>Q1IY99</accession>
<dbReference type="EMBL" id="CP000359">
    <property type="protein sequence ID" value="ABF45785.1"/>
    <property type="molecule type" value="Genomic_DNA"/>
</dbReference>
<feature type="chain" id="PRO_5004192128" evidence="1">
    <location>
        <begin position="22"/>
        <end position="199"/>
    </location>
</feature>
<dbReference type="HOGENOM" id="CLU_104981_0_0_0"/>
<organism evidence="3 4">
    <name type="scientific">Deinococcus geothermalis (strain DSM 11300 / CIP 105573 / AG-3a)</name>
    <dbReference type="NCBI Taxonomy" id="319795"/>
    <lineage>
        <taxon>Bacteria</taxon>
        <taxon>Thermotogati</taxon>
        <taxon>Deinococcota</taxon>
        <taxon>Deinococci</taxon>
        <taxon>Deinococcales</taxon>
        <taxon>Deinococcaceae</taxon>
        <taxon>Deinococcus</taxon>
    </lineage>
</organism>
<dbReference type="InterPro" id="IPR005074">
    <property type="entry name" value="Peptidase_C39"/>
</dbReference>
<protein>
    <submittedName>
        <fullName evidence="3">Peptidase C39</fullName>
    </submittedName>
</protein>
<feature type="signal peptide" evidence="1">
    <location>
        <begin position="1"/>
        <end position="21"/>
    </location>
</feature>
<dbReference type="STRING" id="319795.Dgeo_1490"/>
<dbReference type="PROSITE" id="PS50990">
    <property type="entry name" value="PEPTIDASE_C39"/>
    <property type="match status" value="1"/>
</dbReference>
<sequence length="199" mass="21760">MKGSCKSARGMLHGCDPLLLAALLSGGLAAPARTPAPAGYVLSGMPLVHQTYNACGPASITQVLGYFGINVRLADVSRLTRPNDRAYMTAQAIVDFAPRVGMEARLYRGGSLNTVRSAIRARLPLIALQSHITATQVIPHWRVVTGYDDVRQQVYLMDPLLGSIRMGYADFLRVWADHRGEFAVLYPPGWRETVRRVIG</sequence>
<gene>
    <name evidence="3" type="ordered locus">Dgeo_1490</name>
</gene>
<dbReference type="InterPro" id="IPR039564">
    <property type="entry name" value="Peptidase_C39-like"/>
</dbReference>
<dbReference type="Proteomes" id="UP000002431">
    <property type="component" value="Chromosome"/>
</dbReference>
<evidence type="ECO:0000256" key="1">
    <source>
        <dbReference type="SAM" id="SignalP"/>
    </source>
</evidence>
<dbReference type="GO" id="GO:0008233">
    <property type="term" value="F:peptidase activity"/>
    <property type="evidence" value="ECO:0007669"/>
    <property type="project" value="InterPro"/>
</dbReference>
<evidence type="ECO:0000313" key="4">
    <source>
        <dbReference type="Proteomes" id="UP000002431"/>
    </source>
</evidence>
<dbReference type="KEGG" id="dge:Dgeo_1490"/>
<dbReference type="GO" id="GO:0005524">
    <property type="term" value="F:ATP binding"/>
    <property type="evidence" value="ECO:0007669"/>
    <property type="project" value="InterPro"/>
</dbReference>
<evidence type="ECO:0000259" key="2">
    <source>
        <dbReference type="PROSITE" id="PS50990"/>
    </source>
</evidence>
<evidence type="ECO:0000313" key="3">
    <source>
        <dbReference type="EMBL" id="ABF45785.1"/>
    </source>
</evidence>
<proteinExistence type="predicted"/>
<keyword evidence="1" id="KW-0732">Signal</keyword>
<feature type="domain" description="Peptidase C39" evidence="2">
    <location>
        <begin position="49"/>
        <end position="182"/>
    </location>
</feature>
<name>Q1IY99_DEIGD</name>